<reference evidence="4" key="1">
    <citation type="submission" date="2021-01" db="EMBL/GenBank/DDBJ databases">
        <title>Modified the classification status of verrucomicrobia.</title>
        <authorList>
            <person name="Feng X."/>
        </authorList>
    </citation>
    <scope>NUCLEOTIDE SEQUENCE</scope>
    <source>
        <strain evidence="4">KCTC 22041</strain>
    </source>
</reference>
<dbReference type="SUPFAM" id="SSF56801">
    <property type="entry name" value="Acetyl-CoA synthetase-like"/>
    <property type="match status" value="1"/>
</dbReference>
<dbReference type="PANTHER" id="PTHR43201">
    <property type="entry name" value="ACYL-COA SYNTHETASE"/>
    <property type="match status" value="1"/>
</dbReference>
<evidence type="ECO:0000256" key="2">
    <source>
        <dbReference type="ARBA" id="ARBA00022598"/>
    </source>
</evidence>
<sequence length="370" mass="40736">MDPTLLMDPGFWMTREWFAPAGFPGTLTDHPDIGGQLLFETSGSSGKPKWIVLSKEALLLSAAAVNRHLKVDETSRWGLSLPLHHVGGFGVMARTFEAACNWSRFESKWQPVAFTQWLEREKISHLSLVPTQVHDLVSTRQTAPKSLEAIVVGGGKLDVATGQAARDLGWPVLASYGMTEACSQIATQSLDLLDKPYQTGNIPILPIWKTRTDDENRLSISGPALFTGILEFSNGNWVFSARQSPWHQTADRVLLDQETLTPLGRGDLMVKIMGELVDPLAIEHEIVTLSGGEIATGTFAVVALPSARNEHRLVVVFAKSHDCAATHEVLQNYNKSAPGFRRLEQTVFLEKLPLSELGKIRRGEIVTQII</sequence>
<dbReference type="EMBL" id="JAENIJ010000006">
    <property type="protein sequence ID" value="MBK1881901.1"/>
    <property type="molecule type" value="Genomic_DNA"/>
</dbReference>
<evidence type="ECO:0000259" key="3">
    <source>
        <dbReference type="Pfam" id="PF00501"/>
    </source>
</evidence>
<protein>
    <submittedName>
        <fullName evidence="4">AMP-binding protein</fullName>
    </submittedName>
</protein>
<comment type="similarity">
    <text evidence="1">Belongs to the ATP-dependent AMP-binding enzyme family.</text>
</comment>
<gene>
    <name evidence="4" type="ORF">JIN85_05715</name>
</gene>
<dbReference type="PANTHER" id="PTHR43201:SF5">
    <property type="entry name" value="MEDIUM-CHAIN ACYL-COA LIGASE ACSF2, MITOCHONDRIAL"/>
    <property type="match status" value="1"/>
</dbReference>
<dbReference type="Gene3D" id="3.40.50.12780">
    <property type="entry name" value="N-terminal domain of ligase-like"/>
    <property type="match status" value="1"/>
</dbReference>
<dbReference type="Gene3D" id="3.30.300.30">
    <property type="match status" value="1"/>
</dbReference>
<dbReference type="InterPro" id="IPR000873">
    <property type="entry name" value="AMP-dep_synth/lig_dom"/>
</dbReference>
<dbReference type="GO" id="GO:0006631">
    <property type="term" value="P:fatty acid metabolic process"/>
    <property type="evidence" value="ECO:0007669"/>
    <property type="project" value="TreeGrafter"/>
</dbReference>
<dbReference type="InterPro" id="IPR045851">
    <property type="entry name" value="AMP-bd_C_sf"/>
</dbReference>
<comment type="caution">
    <text evidence="4">The sequence shown here is derived from an EMBL/GenBank/DDBJ whole genome shotgun (WGS) entry which is preliminary data.</text>
</comment>
<dbReference type="GO" id="GO:0031956">
    <property type="term" value="F:medium-chain fatty acid-CoA ligase activity"/>
    <property type="evidence" value="ECO:0007669"/>
    <property type="project" value="TreeGrafter"/>
</dbReference>
<keyword evidence="5" id="KW-1185">Reference proteome</keyword>
<dbReference type="Pfam" id="PF00501">
    <property type="entry name" value="AMP-binding"/>
    <property type="match status" value="1"/>
</dbReference>
<evidence type="ECO:0000256" key="1">
    <source>
        <dbReference type="ARBA" id="ARBA00006432"/>
    </source>
</evidence>
<feature type="domain" description="AMP-dependent synthetase/ligase" evidence="3">
    <location>
        <begin position="41"/>
        <end position="192"/>
    </location>
</feature>
<proteinExistence type="inferred from homology"/>
<evidence type="ECO:0000313" key="5">
    <source>
        <dbReference type="Proteomes" id="UP000603141"/>
    </source>
</evidence>
<evidence type="ECO:0000313" key="4">
    <source>
        <dbReference type="EMBL" id="MBK1881901.1"/>
    </source>
</evidence>
<dbReference type="RefSeq" id="WP_200268502.1">
    <property type="nucleotide sequence ID" value="NZ_JAENIJ010000006.1"/>
</dbReference>
<dbReference type="InterPro" id="IPR042099">
    <property type="entry name" value="ANL_N_sf"/>
</dbReference>
<dbReference type="AlphaFoldDB" id="A0A934VQA5"/>
<dbReference type="Proteomes" id="UP000603141">
    <property type="component" value="Unassembled WGS sequence"/>
</dbReference>
<name>A0A934VQA5_9BACT</name>
<keyword evidence="2" id="KW-0436">Ligase</keyword>
<organism evidence="4 5">
    <name type="scientific">Luteolibacter pohnpeiensis</name>
    <dbReference type="NCBI Taxonomy" id="454153"/>
    <lineage>
        <taxon>Bacteria</taxon>
        <taxon>Pseudomonadati</taxon>
        <taxon>Verrucomicrobiota</taxon>
        <taxon>Verrucomicrobiia</taxon>
        <taxon>Verrucomicrobiales</taxon>
        <taxon>Verrucomicrobiaceae</taxon>
        <taxon>Luteolibacter</taxon>
    </lineage>
</organism>
<accession>A0A934VQA5</accession>